<evidence type="ECO:0000313" key="3">
    <source>
        <dbReference type="Proteomes" id="UP000280307"/>
    </source>
</evidence>
<feature type="transmembrane region" description="Helical" evidence="1">
    <location>
        <begin position="56"/>
        <end position="75"/>
    </location>
</feature>
<organism evidence="2 3">
    <name type="scientific">Candidatus Viridilinea halotolerans</name>
    <dbReference type="NCBI Taxonomy" id="2491704"/>
    <lineage>
        <taxon>Bacteria</taxon>
        <taxon>Bacillati</taxon>
        <taxon>Chloroflexota</taxon>
        <taxon>Chloroflexia</taxon>
        <taxon>Chloroflexales</taxon>
        <taxon>Chloroflexineae</taxon>
        <taxon>Oscillochloridaceae</taxon>
        <taxon>Candidatus Viridilinea</taxon>
    </lineage>
</organism>
<dbReference type="AlphaFoldDB" id="A0A426TUJ6"/>
<evidence type="ECO:0000313" key="2">
    <source>
        <dbReference type="EMBL" id="RRR68921.1"/>
    </source>
</evidence>
<comment type="caution">
    <text evidence="2">The sequence shown here is derived from an EMBL/GenBank/DDBJ whole genome shotgun (WGS) entry which is preliminary data.</text>
</comment>
<proteinExistence type="predicted"/>
<name>A0A426TUJ6_9CHLR</name>
<dbReference type="Proteomes" id="UP000280307">
    <property type="component" value="Unassembled WGS sequence"/>
</dbReference>
<feature type="transmembrane region" description="Helical" evidence="1">
    <location>
        <begin position="28"/>
        <end position="50"/>
    </location>
</feature>
<sequence>MALQWGSRRRRIRFLSADERKRERGAKILRFLVFFCSSVLLFFCSSVLLFSCSSVLLLSCSSVLLLSCSSVLLSYTCTN</sequence>
<gene>
    <name evidence="2" type="ORF">EI684_16850</name>
</gene>
<reference evidence="2 3" key="1">
    <citation type="submission" date="2018-12" db="EMBL/GenBank/DDBJ databases">
        <title>Genome Sequence of Candidatus Viridilinea halotolerans isolated from saline sulfide-rich spring.</title>
        <authorList>
            <person name="Grouzdev D.S."/>
            <person name="Burganskaya E.I."/>
            <person name="Krutkina M.S."/>
            <person name="Sukhacheva M.V."/>
            <person name="Gorlenko V.M."/>
        </authorList>
    </citation>
    <scope>NUCLEOTIDE SEQUENCE [LARGE SCALE GENOMIC DNA]</scope>
    <source>
        <strain evidence="2">Chok-6</strain>
    </source>
</reference>
<evidence type="ECO:0000256" key="1">
    <source>
        <dbReference type="SAM" id="Phobius"/>
    </source>
</evidence>
<keyword evidence="1" id="KW-0472">Membrane</keyword>
<accession>A0A426TUJ6</accession>
<dbReference type="EMBL" id="RSAS01000684">
    <property type="protein sequence ID" value="RRR68921.1"/>
    <property type="molecule type" value="Genomic_DNA"/>
</dbReference>
<keyword evidence="1" id="KW-0812">Transmembrane</keyword>
<protein>
    <recommendedName>
        <fullName evidence="4">Transmembrane protein</fullName>
    </recommendedName>
</protein>
<evidence type="ECO:0008006" key="4">
    <source>
        <dbReference type="Google" id="ProtNLM"/>
    </source>
</evidence>
<keyword evidence="1" id="KW-1133">Transmembrane helix</keyword>